<evidence type="ECO:0000313" key="3">
    <source>
        <dbReference type="Proteomes" id="UP001364617"/>
    </source>
</evidence>
<protein>
    <submittedName>
        <fullName evidence="2">Uncharacterized protein</fullName>
    </submittedName>
</protein>
<comment type="caution">
    <text evidence="2">The sequence shown here is derived from an EMBL/GenBank/DDBJ whole genome shotgun (WGS) entry which is preliminary data.</text>
</comment>
<gene>
    <name evidence="2" type="ORF">R3I93_000283</name>
</gene>
<accession>A0AAN9HHQ6</accession>
<feature type="compositionally biased region" description="Polar residues" evidence="1">
    <location>
        <begin position="39"/>
        <end position="51"/>
    </location>
</feature>
<name>A0AAN9HHQ6_9TELE</name>
<feature type="region of interest" description="Disordered" evidence="1">
    <location>
        <begin position="1"/>
        <end position="51"/>
    </location>
</feature>
<dbReference type="AlphaFoldDB" id="A0AAN9HHQ6"/>
<dbReference type="Proteomes" id="UP001364617">
    <property type="component" value="Unassembled WGS sequence"/>
</dbReference>
<keyword evidence="3" id="KW-1185">Reference proteome</keyword>
<reference evidence="2 3" key="1">
    <citation type="submission" date="2024-02" db="EMBL/GenBank/DDBJ databases">
        <title>Chromosome-level genome assembly of the Eurasian Minnow (Phoxinus phoxinus).</title>
        <authorList>
            <person name="Oriowo T.O."/>
            <person name="Martin S."/>
            <person name="Stange M."/>
            <person name="Chrysostomakis Y."/>
            <person name="Brown T."/>
            <person name="Winkler S."/>
            <person name="Kukowka S."/>
            <person name="Myers E.W."/>
            <person name="Bohne A."/>
        </authorList>
    </citation>
    <scope>NUCLEOTIDE SEQUENCE [LARGE SCALE GENOMIC DNA]</scope>
    <source>
        <strain evidence="2">ZFMK-TIS-60720</strain>
        <tissue evidence="2">Whole Organism</tissue>
    </source>
</reference>
<proteinExistence type="predicted"/>
<organism evidence="2 3">
    <name type="scientific">Phoxinus phoxinus</name>
    <name type="common">Eurasian minnow</name>
    <dbReference type="NCBI Taxonomy" id="58324"/>
    <lineage>
        <taxon>Eukaryota</taxon>
        <taxon>Metazoa</taxon>
        <taxon>Chordata</taxon>
        <taxon>Craniata</taxon>
        <taxon>Vertebrata</taxon>
        <taxon>Euteleostomi</taxon>
        <taxon>Actinopterygii</taxon>
        <taxon>Neopterygii</taxon>
        <taxon>Teleostei</taxon>
        <taxon>Ostariophysi</taxon>
        <taxon>Cypriniformes</taxon>
        <taxon>Leuciscidae</taxon>
        <taxon>Phoxininae</taxon>
        <taxon>Phoxinus</taxon>
    </lineage>
</organism>
<dbReference type="EMBL" id="JAYKXH010000001">
    <property type="protein sequence ID" value="KAK7175971.1"/>
    <property type="molecule type" value="Genomic_DNA"/>
</dbReference>
<evidence type="ECO:0000256" key="1">
    <source>
        <dbReference type="SAM" id="MobiDB-lite"/>
    </source>
</evidence>
<evidence type="ECO:0000313" key="2">
    <source>
        <dbReference type="EMBL" id="KAK7175971.1"/>
    </source>
</evidence>
<sequence>MAIFLTRDGGSTLGSGPISELGALPPDSTPNTHKPLLSDHSNTSSRVEGHS</sequence>